<dbReference type="AlphaFoldDB" id="A0A644VC55"/>
<dbReference type="PANTHER" id="PTHR43150:SF4">
    <property type="entry name" value="L-GLYCERALDEHYDE 3-PHOSPHATE REDUCTASE"/>
    <property type="match status" value="1"/>
</dbReference>
<dbReference type="EC" id="1.1.1.-" evidence="5"/>
<dbReference type="PRINTS" id="PR01577">
    <property type="entry name" value="KCNABCHANNEL"/>
</dbReference>
<comment type="similarity">
    <text evidence="1">Belongs to the shaker potassium channel beta subunit family.</text>
</comment>
<dbReference type="SUPFAM" id="SSF51430">
    <property type="entry name" value="NAD(P)-linked oxidoreductase"/>
    <property type="match status" value="1"/>
</dbReference>
<accession>A0A644VC55</accession>
<gene>
    <name evidence="5" type="primary">gpr_5</name>
    <name evidence="5" type="ORF">SDC9_34955</name>
</gene>
<sequence>MSEKKYTASDNRYREVVSYRHCGKSGLKLPLLSLGLWHNFGDVDSREEAVRMLHHAFDHGITHFDLANNYGTPFGSAERNFGNIMKNDFASYRDEMIISTKAGHEMWPGPYGDGGSRKYIMASIDQSLKRMQLDYVDIFYSHRYDPNTPLEETMGALSDIVKQGKALYVGISKYPEDKAREAYKLLKENGTPCLIYQGKYNMLAREVEYTAFPLAQKNSVGFIGFSPLAQGMLSDKYLHGIPENSRAALSHGFLQKNQITPEIIGKLNRLNEIAAKRGQTLAQMALAWCFHQPAVNSIIVGASSVKQLQDNIDALNNIEFTSEELWIIGEIAG</sequence>
<dbReference type="InterPro" id="IPR036812">
    <property type="entry name" value="NAD(P)_OxRdtase_dom_sf"/>
</dbReference>
<evidence type="ECO:0000256" key="1">
    <source>
        <dbReference type="ARBA" id="ARBA00006515"/>
    </source>
</evidence>
<organism evidence="5">
    <name type="scientific">bioreactor metagenome</name>
    <dbReference type="NCBI Taxonomy" id="1076179"/>
    <lineage>
        <taxon>unclassified sequences</taxon>
        <taxon>metagenomes</taxon>
        <taxon>ecological metagenomes</taxon>
    </lineage>
</organism>
<dbReference type="InterPro" id="IPR023210">
    <property type="entry name" value="NADP_OxRdtase_dom"/>
</dbReference>
<dbReference type="Pfam" id="PF00248">
    <property type="entry name" value="Aldo_ket_red"/>
    <property type="match status" value="1"/>
</dbReference>
<comment type="caution">
    <text evidence="5">The sequence shown here is derived from an EMBL/GenBank/DDBJ whole genome shotgun (WGS) entry which is preliminary data.</text>
</comment>
<reference evidence="5" key="1">
    <citation type="submission" date="2019-08" db="EMBL/GenBank/DDBJ databases">
        <authorList>
            <person name="Kucharzyk K."/>
            <person name="Murdoch R.W."/>
            <person name="Higgins S."/>
            <person name="Loffler F."/>
        </authorList>
    </citation>
    <scope>NUCLEOTIDE SEQUENCE</scope>
</reference>
<name>A0A644VC55_9ZZZZ</name>
<keyword evidence="3 5" id="KW-0560">Oxidoreductase</keyword>
<dbReference type="GO" id="GO:0051596">
    <property type="term" value="P:methylglyoxal catabolic process"/>
    <property type="evidence" value="ECO:0007669"/>
    <property type="project" value="TreeGrafter"/>
</dbReference>
<feature type="domain" description="NADP-dependent oxidoreductase" evidence="4">
    <location>
        <begin position="32"/>
        <end position="330"/>
    </location>
</feature>
<proteinExistence type="inferred from homology"/>
<keyword evidence="2" id="KW-0521">NADP</keyword>
<dbReference type="PANTHER" id="PTHR43150">
    <property type="entry name" value="HYPERKINETIC, ISOFORM M"/>
    <property type="match status" value="1"/>
</dbReference>
<protein>
    <submittedName>
        <fullName evidence="5">L-glyceraldehyde 3-phosphate reductase</fullName>
        <ecNumber evidence="5">1.1.1.-</ecNumber>
    </submittedName>
</protein>
<evidence type="ECO:0000313" key="5">
    <source>
        <dbReference type="EMBL" id="MPL88926.1"/>
    </source>
</evidence>
<dbReference type="EMBL" id="VSSQ01000268">
    <property type="protein sequence ID" value="MPL88926.1"/>
    <property type="molecule type" value="Genomic_DNA"/>
</dbReference>
<evidence type="ECO:0000259" key="4">
    <source>
        <dbReference type="Pfam" id="PF00248"/>
    </source>
</evidence>
<dbReference type="Gene3D" id="3.20.20.100">
    <property type="entry name" value="NADP-dependent oxidoreductase domain"/>
    <property type="match status" value="1"/>
</dbReference>
<dbReference type="InterPro" id="IPR005399">
    <property type="entry name" value="K_chnl_volt-dep_bsu_KCNAB-rel"/>
</dbReference>
<evidence type="ECO:0000256" key="3">
    <source>
        <dbReference type="ARBA" id="ARBA00023002"/>
    </source>
</evidence>
<evidence type="ECO:0000256" key="2">
    <source>
        <dbReference type="ARBA" id="ARBA00022857"/>
    </source>
</evidence>
<dbReference type="GO" id="GO:0016491">
    <property type="term" value="F:oxidoreductase activity"/>
    <property type="evidence" value="ECO:0007669"/>
    <property type="project" value="UniProtKB-KW"/>
</dbReference>